<sequence length="949" mass="104305">MAFGFRLFRSSKVISITNDLNGSMALIKGNCIYVALEFTCPAAPSMVRNIGVFFLTDGSIKHVSLNPSVQIDAPTLWFMPSLCWSCSTSVTPKQESPILFFSRNFLGLYIRTRFGAYQILWFQITFAVFNWWKASESVVQTLIQFTGNYEGNFVFETREDFLEIEAVYMKSSMAQSNWEADKMLDVYIHDYLLKRKLHASAKAFMTEGKVATDPVAIDAPGGFLFEWWSVFWDIFIARTNEKHSEPAAAYIETQQMKAREQLQMQQLQLMQQRNVQLQRRDPGHPALGSSLNAVNSEGMLGQPPASVLALKMYEERMKHPQPMESDASPALLDANRIALLKSATSHQGQLVQGNSGNMSTALQQIQARTSLTSDMKGEVNLGASPKSLPVDSSVYRQAILQSKSGIGSAGLNQGVTGLPLKGWPLTGIDQLRPNLGVQVPKPNLTTQNQFLLTSQQHQVLAQVQAQNNLGNSANYGDMDPRRLSSLPRGNLNAKDGQSTRNEGSMCSQVQSGSPKMKMAQMQHSSSQQEQLQQQLQQNNRKRKQHSSSGAANSTGTGNTVGPSPNSPPSTHTPGDGVNTASSMHQVNSVPKSLMMYGTDGTGGLASSSNLLEDMERFGDVGTLEDNVESLLSNDGDGSNLYGTVKPSPAEHQKESAKGFTFAEFGCIRTRNNSKVTCCHFSSDGKLLASAGHEKKVVLWNMDNLQTENTPEEHKSVITDVRFRPNSSQLATASVDKTVRLWDAANPAYCMKEYSGRSSPVMSLDFHPQKTDLFCFCDGDNGIHYWNINSASCTRVSKGGSAQVRFQPRLGRRLAAASDKVVNIFDVDTDSQIFSLQGHPEMVNYICWDANGDFLASVSQNWVKIWSLTNGECIQELNSSGNQFHSCVFHPSYSTLLVIGGLSSLELWNMAENKSMTISAHENIISALAQSPVTGMVASASHDSSVKLWK</sequence>
<evidence type="ECO:0000313" key="1">
    <source>
        <dbReference type="EMBL" id="KAI4354397.1"/>
    </source>
</evidence>
<comment type="caution">
    <text evidence="1">The sequence shown here is derived from an EMBL/GenBank/DDBJ whole genome shotgun (WGS) entry which is preliminary data.</text>
</comment>
<gene>
    <name evidence="1" type="ORF">L6164_003262</name>
</gene>
<proteinExistence type="predicted"/>
<organism evidence="1 2">
    <name type="scientific">Bauhinia variegata</name>
    <name type="common">Purple orchid tree</name>
    <name type="synonym">Phanera variegata</name>
    <dbReference type="NCBI Taxonomy" id="167791"/>
    <lineage>
        <taxon>Eukaryota</taxon>
        <taxon>Viridiplantae</taxon>
        <taxon>Streptophyta</taxon>
        <taxon>Embryophyta</taxon>
        <taxon>Tracheophyta</taxon>
        <taxon>Spermatophyta</taxon>
        <taxon>Magnoliopsida</taxon>
        <taxon>eudicotyledons</taxon>
        <taxon>Gunneridae</taxon>
        <taxon>Pentapetalae</taxon>
        <taxon>rosids</taxon>
        <taxon>fabids</taxon>
        <taxon>Fabales</taxon>
        <taxon>Fabaceae</taxon>
        <taxon>Cercidoideae</taxon>
        <taxon>Cercideae</taxon>
        <taxon>Bauhiniinae</taxon>
        <taxon>Bauhinia</taxon>
    </lineage>
</organism>
<protein>
    <submittedName>
        <fullName evidence="1">Uncharacterized protein</fullName>
    </submittedName>
</protein>
<dbReference type="Proteomes" id="UP000828941">
    <property type="component" value="Chromosome 2"/>
</dbReference>
<accession>A0ACB9Q0V6</accession>
<keyword evidence="2" id="KW-1185">Reference proteome</keyword>
<evidence type="ECO:0000313" key="2">
    <source>
        <dbReference type="Proteomes" id="UP000828941"/>
    </source>
</evidence>
<reference evidence="1 2" key="1">
    <citation type="journal article" date="2022" name="DNA Res.">
        <title>Chromosomal-level genome assembly of the orchid tree Bauhinia variegata (Leguminosae; Cercidoideae) supports the allotetraploid origin hypothesis of Bauhinia.</title>
        <authorList>
            <person name="Zhong Y."/>
            <person name="Chen Y."/>
            <person name="Zheng D."/>
            <person name="Pang J."/>
            <person name="Liu Y."/>
            <person name="Luo S."/>
            <person name="Meng S."/>
            <person name="Qian L."/>
            <person name="Wei D."/>
            <person name="Dai S."/>
            <person name="Zhou R."/>
        </authorList>
    </citation>
    <scope>NUCLEOTIDE SEQUENCE [LARGE SCALE GENOMIC DNA]</scope>
    <source>
        <strain evidence="1">BV-YZ2020</strain>
    </source>
</reference>
<dbReference type="EMBL" id="CM039427">
    <property type="protein sequence ID" value="KAI4354397.1"/>
    <property type="molecule type" value="Genomic_DNA"/>
</dbReference>
<name>A0ACB9Q0V6_BAUVA</name>